<dbReference type="GO" id="GO:0005737">
    <property type="term" value="C:cytoplasm"/>
    <property type="evidence" value="ECO:0007669"/>
    <property type="project" value="TreeGrafter"/>
</dbReference>
<dbReference type="EMBL" id="SGVY01000001">
    <property type="protein sequence ID" value="TFH84626.1"/>
    <property type="molecule type" value="Genomic_DNA"/>
</dbReference>
<organism evidence="6 7">
    <name type="scientific">Segatella hominis</name>
    <dbReference type="NCBI Taxonomy" id="2518605"/>
    <lineage>
        <taxon>Bacteria</taxon>
        <taxon>Pseudomonadati</taxon>
        <taxon>Bacteroidota</taxon>
        <taxon>Bacteroidia</taxon>
        <taxon>Bacteroidales</taxon>
        <taxon>Prevotellaceae</taxon>
        <taxon>Segatella</taxon>
    </lineage>
</organism>
<evidence type="ECO:0000256" key="5">
    <source>
        <dbReference type="PIRSR" id="PIRSR602678-1"/>
    </source>
</evidence>
<comment type="caution">
    <text evidence="6">The sequence shown here is derived from an EMBL/GenBank/DDBJ whole genome shotgun (WGS) entry which is preliminary data.</text>
</comment>
<dbReference type="Pfam" id="PF01784">
    <property type="entry name" value="DUF34_NIF3"/>
    <property type="match status" value="1"/>
</dbReference>
<feature type="binding site" evidence="5">
    <location>
        <position position="65"/>
    </location>
    <ligand>
        <name>a divalent metal cation</name>
        <dbReference type="ChEBI" id="CHEBI:60240"/>
        <label>1</label>
    </ligand>
</feature>
<dbReference type="AlphaFoldDB" id="A0A4Y8VW42"/>
<protein>
    <recommendedName>
        <fullName evidence="3">GTP cyclohydrolase 1 type 2 homolog</fullName>
    </recommendedName>
</protein>
<feature type="binding site" evidence="5">
    <location>
        <position position="66"/>
    </location>
    <ligand>
        <name>a divalent metal cation</name>
        <dbReference type="ChEBI" id="CHEBI:60240"/>
        <label>1</label>
    </ligand>
</feature>
<dbReference type="InterPro" id="IPR002678">
    <property type="entry name" value="DUF34/NIF3"/>
</dbReference>
<dbReference type="NCBIfam" id="TIGR00486">
    <property type="entry name" value="YbgI_SA1388"/>
    <property type="match status" value="1"/>
</dbReference>
<keyword evidence="7" id="KW-1185">Reference proteome</keyword>
<reference evidence="6 7" key="1">
    <citation type="submission" date="2019-02" db="EMBL/GenBank/DDBJ databases">
        <title>Draft Genome Sequence of the Prevotella sp. BCRC 81118, Isolated from Human Feces.</title>
        <authorList>
            <person name="Huang C.-H."/>
        </authorList>
    </citation>
    <scope>NUCLEOTIDE SEQUENCE [LARGE SCALE GENOMIC DNA]</scope>
    <source>
        <strain evidence="6 7">BCRC 81118</strain>
    </source>
</reference>
<evidence type="ECO:0000313" key="6">
    <source>
        <dbReference type="EMBL" id="TFH84626.1"/>
    </source>
</evidence>
<feature type="binding site" evidence="5">
    <location>
        <position position="238"/>
    </location>
    <ligand>
        <name>a divalent metal cation</name>
        <dbReference type="ChEBI" id="CHEBI:60240"/>
        <label>1</label>
    </ligand>
</feature>
<dbReference type="GO" id="GO:0046872">
    <property type="term" value="F:metal ion binding"/>
    <property type="evidence" value="ECO:0007669"/>
    <property type="project" value="UniProtKB-KW"/>
</dbReference>
<evidence type="ECO:0000256" key="3">
    <source>
        <dbReference type="ARBA" id="ARBA00022112"/>
    </source>
</evidence>
<sequence length="271" mass="29832">MKIYQVVDALEHYAPLPLQEGYDNAGLQVGLTEAVEVSGALLCLDVTEAVVDEAIRKGCNLIVSHHPLIFRKLARISDENYVQRTVRKAIKNDITIVSMHTNMDAAKGGVNFKIAEKLGLRNLRFFGGEKEIDGVKGGEGVIGEITDEADTLHADGIAADDLVLMLRERFQAECVQCNQLLRRPIRKVALCGGAGSFLLDAAIAAGADAFITGEMHYHEFFGHEQEIQICVIGHYQSEQFTSEIFRSIITEKCPGVKCEISEINTNPIIYL</sequence>
<comment type="similarity">
    <text evidence="1">Belongs to the GTP cyclohydrolase I type 2/NIF3 family.</text>
</comment>
<evidence type="ECO:0000313" key="7">
    <source>
        <dbReference type="Proteomes" id="UP000297872"/>
    </source>
</evidence>
<dbReference type="PANTHER" id="PTHR13799">
    <property type="entry name" value="NGG1 INTERACTING FACTOR 3"/>
    <property type="match status" value="1"/>
</dbReference>
<gene>
    <name evidence="6" type="ORF">EXN75_00255</name>
</gene>
<dbReference type="Gene3D" id="3.40.1390.30">
    <property type="entry name" value="NIF3 (NGG1p interacting factor 3)-like"/>
    <property type="match status" value="2"/>
</dbReference>
<dbReference type="FunFam" id="3.40.1390.30:FF:000001">
    <property type="entry name" value="GTP cyclohydrolase 1 type 2"/>
    <property type="match status" value="1"/>
</dbReference>
<dbReference type="SUPFAM" id="SSF102705">
    <property type="entry name" value="NIF3 (NGG1p interacting factor 3)-like"/>
    <property type="match status" value="1"/>
</dbReference>
<evidence type="ECO:0000256" key="2">
    <source>
        <dbReference type="ARBA" id="ARBA00011643"/>
    </source>
</evidence>
<keyword evidence="4 5" id="KW-0479">Metal-binding</keyword>
<comment type="subunit">
    <text evidence="2">Homohexamer.</text>
</comment>
<feature type="binding site" evidence="5">
    <location>
        <position position="104"/>
    </location>
    <ligand>
        <name>a divalent metal cation</name>
        <dbReference type="ChEBI" id="CHEBI:60240"/>
        <label>1</label>
    </ligand>
</feature>
<name>A0A4Y8VW42_9BACT</name>
<dbReference type="GeneID" id="302993729"/>
<evidence type="ECO:0000256" key="4">
    <source>
        <dbReference type="ARBA" id="ARBA00022723"/>
    </source>
</evidence>
<dbReference type="PANTHER" id="PTHR13799:SF14">
    <property type="entry name" value="GTP CYCLOHYDROLASE 1 TYPE 2 HOMOLOG"/>
    <property type="match status" value="1"/>
</dbReference>
<dbReference type="InterPro" id="IPR036069">
    <property type="entry name" value="DUF34/NIF3_sf"/>
</dbReference>
<dbReference type="RefSeq" id="WP_134842410.1">
    <property type="nucleotide sequence ID" value="NZ_SGVY01000001.1"/>
</dbReference>
<evidence type="ECO:0000256" key="1">
    <source>
        <dbReference type="ARBA" id="ARBA00006964"/>
    </source>
</evidence>
<accession>A0A4Y8VW42</accession>
<dbReference type="OrthoDB" id="9792792at2"/>
<dbReference type="Proteomes" id="UP000297872">
    <property type="component" value="Unassembled WGS sequence"/>
</dbReference>
<proteinExistence type="inferred from homology"/>
<feature type="binding site" evidence="5">
    <location>
        <position position="234"/>
    </location>
    <ligand>
        <name>a divalent metal cation</name>
        <dbReference type="ChEBI" id="CHEBI:60240"/>
        <label>1</label>
    </ligand>
</feature>